<dbReference type="Pfam" id="PF01974">
    <property type="entry name" value="tRNA_int_endo"/>
    <property type="match status" value="1"/>
</dbReference>
<dbReference type="GeneID" id="17085466"/>
<dbReference type="CDD" id="cd22363">
    <property type="entry name" value="tRNA-intron_lyase_C"/>
    <property type="match status" value="1"/>
</dbReference>
<comment type="similarity">
    <text evidence="1 4">Belongs to the tRNA-intron endonuclease family.</text>
</comment>
<feature type="domain" description="TSEN34 N-terminal" evidence="7">
    <location>
        <begin position="17"/>
        <end position="81"/>
    </location>
</feature>
<dbReference type="GO" id="GO:0016787">
    <property type="term" value="F:hydrolase activity"/>
    <property type="evidence" value="ECO:0007669"/>
    <property type="project" value="UniProtKB-KW"/>
</dbReference>
<keyword evidence="2 4" id="KW-0819">tRNA processing</keyword>
<dbReference type="KEGG" id="gsl:Gasu_58990"/>
<keyword evidence="3 4" id="KW-0456">Lyase</keyword>
<dbReference type="PANTHER" id="PTHR13070:SF0">
    <property type="entry name" value="TRNA-SPLICING ENDONUCLEASE SUBUNIT SEN34"/>
    <property type="match status" value="1"/>
</dbReference>
<feature type="active site" evidence="5">
    <location>
        <position position="304"/>
    </location>
</feature>
<dbReference type="InterPro" id="IPR006677">
    <property type="entry name" value="tRNA_intron_Endonuc_cat-like"/>
</dbReference>
<dbReference type="InterPro" id="IPR011856">
    <property type="entry name" value="tRNA_endonuc-like_dom_sf"/>
</dbReference>
<evidence type="ECO:0000256" key="2">
    <source>
        <dbReference type="ARBA" id="ARBA00022694"/>
    </source>
</evidence>
<dbReference type="EC" id="4.6.1.16" evidence="4"/>
<evidence type="ECO:0000256" key="1">
    <source>
        <dbReference type="ARBA" id="ARBA00008078"/>
    </source>
</evidence>
<dbReference type="STRING" id="130081.M2VTG9"/>
<dbReference type="GO" id="GO:0000379">
    <property type="term" value="P:tRNA-type intron splice site recognition and cleavage"/>
    <property type="evidence" value="ECO:0007669"/>
    <property type="project" value="UniProtKB-UniRule"/>
</dbReference>
<dbReference type="OrthoDB" id="48041at2759"/>
<sequence length="335" mass="38354">MKSPRDDDDEPIRVFVEKKAKVFLIWNLEDVKRLRTKHRIVGELVGTLVGHKSQNDYLGLPLQLSVEEVSLGCLYGFLELVTWKDSREKQVSPQLVPERLKKKKRNYSEMSVSDSPLEEPAENLGASQKFRRVIGHFCKNAVSNLFHSLQSLWDWKRTWHNNISRKSLKQTYLEGEFVPVVQTDSTGRGTQSLDWNPKEVILVEEPKDIDSVVVLFRKGMRYPDFLSSFGFHSFASRRLTVFHDLWKRGFYISSGVKFGADFLAYADDPILFHASLAVVVAEQDSKISPRDLVAFGRLGVSTKKRATLAYIDSVKNGEGFPQVVYISIRWNESLP</sequence>
<feature type="domain" description="tRNA intron endonuclease catalytic" evidence="6">
    <location>
        <begin position="237"/>
        <end position="313"/>
    </location>
</feature>
<feature type="active site" evidence="5">
    <location>
        <position position="265"/>
    </location>
</feature>
<dbReference type="PIRSF" id="PIRSF017250">
    <property type="entry name" value="tRNA_splic_SEN34"/>
    <property type="match status" value="1"/>
</dbReference>
<dbReference type="SUPFAM" id="SSF53032">
    <property type="entry name" value="tRNA-intron endonuclease catalytic domain-like"/>
    <property type="match status" value="1"/>
</dbReference>
<keyword evidence="8" id="KW-0378">Hydrolase</keyword>
<name>M2VTG9_GALSU</name>
<dbReference type="InterPro" id="IPR036167">
    <property type="entry name" value="tRNA_intron_Endo_cat-like_sf"/>
</dbReference>
<evidence type="ECO:0000259" key="6">
    <source>
        <dbReference type="Pfam" id="PF01974"/>
    </source>
</evidence>
<dbReference type="RefSeq" id="XP_005703016.1">
    <property type="nucleotide sequence ID" value="XM_005702959.1"/>
</dbReference>
<dbReference type="PANTHER" id="PTHR13070">
    <property type="entry name" value="TRNA-SPLICING ENDONUCLEASE SUBUNIT SEN34-RELATED"/>
    <property type="match status" value="1"/>
</dbReference>
<keyword evidence="8" id="KW-0255">Endonuclease</keyword>
<evidence type="ECO:0000256" key="4">
    <source>
        <dbReference type="PIRNR" id="PIRNR017250"/>
    </source>
</evidence>
<dbReference type="GO" id="GO:0000213">
    <property type="term" value="F:tRNA-intron lyase activity"/>
    <property type="evidence" value="ECO:0007669"/>
    <property type="project" value="UniProtKB-UniRule"/>
</dbReference>
<dbReference type="GO" id="GO:0000214">
    <property type="term" value="C:tRNA-intron endonuclease complex"/>
    <property type="evidence" value="ECO:0007669"/>
    <property type="project" value="UniProtKB-UniRule"/>
</dbReference>
<dbReference type="Proteomes" id="UP000030680">
    <property type="component" value="Unassembled WGS sequence"/>
</dbReference>
<feature type="active site" evidence="5">
    <location>
        <position position="273"/>
    </location>
</feature>
<dbReference type="Gene3D" id="3.40.1350.10">
    <property type="match status" value="1"/>
</dbReference>
<accession>M2VTG9</accession>
<dbReference type="eggNOG" id="KOG4133">
    <property type="taxonomic scope" value="Eukaryota"/>
</dbReference>
<dbReference type="Pfam" id="PF26577">
    <property type="entry name" value="TSEN34_N"/>
    <property type="match status" value="1"/>
</dbReference>
<keyword evidence="8" id="KW-0540">Nuclease</keyword>
<keyword evidence="9" id="KW-1185">Reference proteome</keyword>
<dbReference type="Gramene" id="EME26496">
    <property type="protein sequence ID" value="EME26496"/>
    <property type="gene ID" value="Gasu_58990"/>
</dbReference>
<dbReference type="EMBL" id="KB454548">
    <property type="protein sequence ID" value="EME26496.1"/>
    <property type="molecule type" value="Genomic_DNA"/>
</dbReference>
<dbReference type="InterPro" id="IPR016690">
    <property type="entry name" value="TSEN34"/>
</dbReference>
<dbReference type="GO" id="GO:0003676">
    <property type="term" value="F:nucleic acid binding"/>
    <property type="evidence" value="ECO:0007669"/>
    <property type="project" value="InterPro"/>
</dbReference>
<comment type="function">
    <text evidence="4">Constitutes one of the two catalytic subunit of the tRNA-splicing endonuclease complex, a complex responsible for identification and cleavage of the splice sites in pre-tRNA. It cleaves pre-tRNA at the 5'- and 3'-splice sites to release the intron. The products are an intron and two tRNA half-molecules bearing 2',3'-cyclic phosphate and 5'-OH termini. There are no conserved sequences at the splice sites, but the intron is invariably located at the same site in the gene, placing the splice sites an invariant distance from the constant structural features of the tRNA body.</text>
</comment>
<proteinExistence type="inferred from homology"/>
<evidence type="ECO:0000313" key="8">
    <source>
        <dbReference type="EMBL" id="EME26496.1"/>
    </source>
</evidence>
<evidence type="ECO:0000313" key="9">
    <source>
        <dbReference type="Proteomes" id="UP000030680"/>
    </source>
</evidence>
<gene>
    <name evidence="8" type="ORF">Gasu_58990</name>
</gene>
<dbReference type="AlphaFoldDB" id="M2VTG9"/>
<reference evidence="9" key="1">
    <citation type="journal article" date="2013" name="Science">
        <title>Gene transfer from bacteria and archaea facilitated evolution of an extremophilic eukaryote.</title>
        <authorList>
            <person name="Schonknecht G."/>
            <person name="Chen W.H."/>
            <person name="Ternes C.M."/>
            <person name="Barbier G.G."/>
            <person name="Shrestha R.P."/>
            <person name="Stanke M."/>
            <person name="Brautigam A."/>
            <person name="Baker B.J."/>
            <person name="Banfield J.F."/>
            <person name="Garavito R.M."/>
            <person name="Carr K."/>
            <person name="Wilkerson C."/>
            <person name="Rensing S.A."/>
            <person name="Gagneul D."/>
            <person name="Dickenson N.E."/>
            <person name="Oesterhelt C."/>
            <person name="Lercher M.J."/>
            <person name="Weber A.P."/>
        </authorList>
    </citation>
    <scope>NUCLEOTIDE SEQUENCE [LARGE SCALE GENOMIC DNA]</scope>
    <source>
        <strain evidence="9">074W</strain>
    </source>
</reference>
<protein>
    <recommendedName>
        <fullName evidence="4">tRNA-splicing endonuclease subunit Sen34</fullName>
        <ecNumber evidence="4">4.6.1.16</ecNumber>
    </recommendedName>
</protein>
<organism evidence="8 9">
    <name type="scientific">Galdieria sulphuraria</name>
    <name type="common">Red alga</name>
    <dbReference type="NCBI Taxonomy" id="130081"/>
    <lineage>
        <taxon>Eukaryota</taxon>
        <taxon>Rhodophyta</taxon>
        <taxon>Bangiophyceae</taxon>
        <taxon>Galdieriales</taxon>
        <taxon>Galdieriaceae</taxon>
        <taxon>Galdieria</taxon>
    </lineage>
</organism>
<evidence type="ECO:0000259" key="7">
    <source>
        <dbReference type="Pfam" id="PF26577"/>
    </source>
</evidence>
<dbReference type="InterPro" id="IPR059049">
    <property type="entry name" value="TSEN34_N"/>
</dbReference>
<evidence type="ECO:0000256" key="5">
    <source>
        <dbReference type="PIRSR" id="PIRSR017250-50"/>
    </source>
</evidence>
<evidence type="ECO:0000256" key="3">
    <source>
        <dbReference type="ARBA" id="ARBA00023239"/>
    </source>
</evidence>